<proteinExistence type="predicted"/>
<evidence type="ECO:0000313" key="1">
    <source>
        <dbReference type="EMBL" id="MBU3220670.1"/>
    </source>
</evidence>
<protein>
    <recommendedName>
        <fullName evidence="3">Glycosyl transferase family 4</fullName>
    </recommendedName>
</protein>
<gene>
    <name evidence="1" type="ORF">KPL27_11310</name>
</gene>
<evidence type="ECO:0000313" key="2">
    <source>
        <dbReference type="Proteomes" id="UP000740830"/>
    </source>
</evidence>
<evidence type="ECO:0008006" key="3">
    <source>
        <dbReference type="Google" id="ProtNLM"/>
    </source>
</evidence>
<keyword evidence="2" id="KW-1185">Reference proteome</keyword>
<name>A0ABS6C5D4_9CLOT</name>
<accession>A0ABS6C5D4</accession>
<organism evidence="1 2">
    <name type="scientific">Clostridium algidicarnis</name>
    <dbReference type="NCBI Taxonomy" id="37659"/>
    <lineage>
        <taxon>Bacteria</taxon>
        <taxon>Bacillati</taxon>
        <taxon>Bacillota</taxon>
        <taxon>Clostridia</taxon>
        <taxon>Eubacteriales</taxon>
        <taxon>Clostridiaceae</taxon>
        <taxon>Clostridium</taxon>
    </lineage>
</organism>
<dbReference type="RefSeq" id="WP_216132535.1">
    <property type="nucleotide sequence ID" value="NZ_JAHLDG010000019.1"/>
</dbReference>
<sequence>MNILFLTLSKVEDVNERGIYTDLVRELSERGANVYVVSPRQKREGLKTELSEQGNINILKVKTGNITSTKSFIEKGISTIKIKYQYLNAIKKYFSDVHFDMVMYSTPPITFNKIIRYYKKNHNSKTYLILKDIFPQNAVDIGLMKKDGVLYKVFRNKEINLYKNSDTIGCMSKGNFDYILDHNNYIDKDKVEIFPNAIEPISRKVNIEKDKKVLDKYNISQDATEGFGSYYSEGKDKGGVLWSNWKRWSMLF</sequence>
<reference evidence="1 2" key="1">
    <citation type="submission" date="2021-06" db="EMBL/GenBank/DDBJ databases">
        <title>Clostridia strains as spoilage organisms.</title>
        <authorList>
            <person name="Wambui J."/>
            <person name="Stephan R."/>
            <person name="Stevens M.J.A."/>
        </authorList>
    </citation>
    <scope>NUCLEOTIDE SEQUENCE [LARGE SCALE GENOMIC DNA]</scope>
    <source>
        <strain evidence="1 2">CM013</strain>
    </source>
</reference>
<dbReference type="Proteomes" id="UP000740830">
    <property type="component" value="Unassembled WGS sequence"/>
</dbReference>
<comment type="caution">
    <text evidence="1">The sequence shown here is derived from an EMBL/GenBank/DDBJ whole genome shotgun (WGS) entry which is preliminary data.</text>
</comment>
<dbReference type="EMBL" id="JAHLDG010000019">
    <property type="protein sequence ID" value="MBU3220670.1"/>
    <property type="molecule type" value="Genomic_DNA"/>
</dbReference>